<accession>A0AA36MI99</accession>
<keyword evidence="2" id="KW-1185">Reference proteome</keyword>
<name>A0AA36MI99_9DINO</name>
<evidence type="ECO:0000313" key="1">
    <source>
        <dbReference type="EMBL" id="CAJ1372646.1"/>
    </source>
</evidence>
<gene>
    <name evidence="1" type="ORF">EVOR1521_LOCUS2678</name>
</gene>
<evidence type="ECO:0000313" key="2">
    <source>
        <dbReference type="Proteomes" id="UP001178507"/>
    </source>
</evidence>
<dbReference type="AlphaFoldDB" id="A0AA36MI99"/>
<sequence length="377" mass="39652">MKVFCAWLPMLVVALREKNEAELADLAEPEPAVCCVKDNPLRAAAALRASAEVAFLDLVNTGAYAFGTGLTGHLLTHCRALGVPDATCPKNVEVSSARAARAPEMLSDAAQRLQSFARSTVYWAHTPDPSKPDCGSARAGYVAGDVSRCQQEVGSFGLLAQLWGAKLANDVRLGLSSGALSPHQKPVAPFDIQALRKIYEKNRKSCGRPRSSGRSKKRTRAVQCAVMVWEPSELSPFVAPDEATQGLAYEGCESLAPDEATQGLLHEGLQLAPASPWGAGFPRHSLAPDDGTQDEGWQVTPVMGPPSNCLAVSGIGACSQPVLLADYASIKFCAVDAVSATCALNVALVSAQARVNTKSASETSNLQGSQRLPASAL</sequence>
<organism evidence="1 2">
    <name type="scientific">Effrenium voratum</name>
    <dbReference type="NCBI Taxonomy" id="2562239"/>
    <lineage>
        <taxon>Eukaryota</taxon>
        <taxon>Sar</taxon>
        <taxon>Alveolata</taxon>
        <taxon>Dinophyceae</taxon>
        <taxon>Suessiales</taxon>
        <taxon>Symbiodiniaceae</taxon>
        <taxon>Effrenium</taxon>
    </lineage>
</organism>
<dbReference type="EMBL" id="CAUJNA010000148">
    <property type="protein sequence ID" value="CAJ1372646.1"/>
    <property type="molecule type" value="Genomic_DNA"/>
</dbReference>
<proteinExistence type="predicted"/>
<comment type="caution">
    <text evidence="1">The sequence shown here is derived from an EMBL/GenBank/DDBJ whole genome shotgun (WGS) entry which is preliminary data.</text>
</comment>
<reference evidence="1" key="1">
    <citation type="submission" date="2023-08" db="EMBL/GenBank/DDBJ databases">
        <authorList>
            <person name="Chen Y."/>
            <person name="Shah S."/>
            <person name="Dougan E. K."/>
            <person name="Thang M."/>
            <person name="Chan C."/>
        </authorList>
    </citation>
    <scope>NUCLEOTIDE SEQUENCE</scope>
</reference>
<protein>
    <submittedName>
        <fullName evidence="1">Uncharacterized protein</fullName>
    </submittedName>
</protein>
<dbReference type="Proteomes" id="UP001178507">
    <property type="component" value="Unassembled WGS sequence"/>
</dbReference>